<keyword evidence="1" id="KW-0175">Coiled coil</keyword>
<feature type="region of interest" description="Disordered" evidence="2">
    <location>
        <begin position="122"/>
        <end position="157"/>
    </location>
</feature>
<feature type="compositionally biased region" description="Basic and acidic residues" evidence="2">
    <location>
        <begin position="420"/>
        <end position="434"/>
    </location>
</feature>
<evidence type="ECO:0000256" key="1">
    <source>
        <dbReference type="SAM" id="Coils"/>
    </source>
</evidence>
<feature type="coiled-coil region" evidence="1">
    <location>
        <begin position="1620"/>
        <end position="1759"/>
    </location>
</feature>
<organism evidence="3 4">
    <name type="scientific">Boletus edulis BED1</name>
    <dbReference type="NCBI Taxonomy" id="1328754"/>
    <lineage>
        <taxon>Eukaryota</taxon>
        <taxon>Fungi</taxon>
        <taxon>Dikarya</taxon>
        <taxon>Basidiomycota</taxon>
        <taxon>Agaricomycotina</taxon>
        <taxon>Agaricomycetes</taxon>
        <taxon>Agaricomycetidae</taxon>
        <taxon>Boletales</taxon>
        <taxon>Boletineae</taxon>
        <taxon>Boletaceae</taxon>
        <taxon>Boletoideae</taxon>
        <taxon>Boletus</taxon>
    </lineage>
</organism>
<feature type="compositionally biased region" description="Polar residues" evidence="2">
    <location>
        <begin position="816"/>
        <end position="828"/>
    </location>
</feature>
<feature type="region of interest" description="Disordered" evidence="2">
    <location>
        <begin position="1765"/>
        <end position="1801"/>
    </location>
</feature>
<feature type="compositionally biased region" description="Acidic residues" evidence="2">
    <location>
        <begin position="855"/>
        <end position="868"/>
    </location>
</feature>
<feature type="coiled-coil region" evidence="1">
    <location>
        <begin position="1540"/>
        <end position="1590"/>
    </location>
</feature>
<feature type="region of interest" description="Disordered" evidence="2">
    <location>
        <begin position="619"/>
        <end position="646"/>
    </location>
</feature>
<evidence type="ECO:0000313" key="4">
    <source>
        <dbReference type="Proteomes" id="UP001194468"/>
    </source>
</evidence>
<feature type="compositionally biased region" description="Basic and acidic residues" evidence="2">
    <location>
        <begin position="541"/>
        <end position="551"/>
    </location>
</feature>
<sequence length="1879" mass="206821">MHAAPLPRLSIPHPLNMQQPFDGRQPNMFSPGLPTSLQHSYHPPPFQIAPPPLQTPMQSFFPPQPPIPPGRPTYQHHKGHSSIAHFPGFQPPPTAIPMTPLGQAFPMVVPPFGQPFMQRNRRAPSVSIGGPPKAPLGGPGRKHSPLPPAPPAPTLKGKKVIVNLPVETIPGTEDQSPSRPAWARTPMPTTSHDQPVVMPPEIATADPYPPDTWRHHIPDTVDVFLPGKVAWDALRQQVIEEKLERLGVERGTGSSVSLHAPHARAASISSPADPSLLYFKLNKLQQSQNASAVNSLTSSPQQTFNLTPSPGSQLPLRLQNRHGHSLSLAQPPPPFIPSYYNPAAAFNPFGPSAVLGSDSIEQDIEHHVPSPSEGIHAPQGRVPMFITSLAPPSISRGSSRPDFVCGFGLDIPEEEEPQEEVQHPDTDVDEKSPDNENSLGLARVPSHPATEPEGMTPVAQSRMHSRHVSRLSHALSLHSVGGIHDVDMPEQVDMVPIRSPVGNPTIDDLDQEAVGEWTGSEDVHLDSDDEDSIGEWSNPSDEERARQERLQRRLLRQRNRNREMEMETPRRLPNFPAPPTSILGLRVRRDFDLVSNPSEDEMHAEQRAAFLGVDPVDFTLGPSSTSTPGRRPLPPLPHSRNPSAHFMTRDPEAAHYRSGSDQPLAEQYTVPLVPPSAALNPHAKPFVFGGSQQSSPWGSLDGAILPPAPAMGHTRLPSFGKPLNAAAQEFKPGFTFRPPSGIPQLTFPVSPASRPLPALPVKPSPARAQQGREKRQRRGSHGTSSEDGSLDSGKENMASFRFPPVDETPRSIRHTAPNSPYVSGSQDLHVSGGPLQPLTFSGFPSDSMRRLEAPQDTEENDLPDNDTEQLSDEEFIPAVAVTKPKRAPIPLDFKNPTSTNTVPAGVFKALVGEEKTRRTVRSRLGSREIFDHSQRPSLDDLAMPAISVSANRSRSRFVTDPGLKRESIDSPDIFTPAIKRRSSLPTMHSAHTSSLSNLSIPAINLTKRLEAQAFEDKIEAVLNEKFQMIRSEIAKSRGTTAASISPATEDAIAEVVALFRTQLQESAARGLDDSQMDARGELDLELIRDVVQRGHAENLLLLQTELREALSRIEQAQSRPASSNDVELVPIIDQINHRNLQVILSTLGQLSSKIDIQPFANQYEKSTFIEEILTALSPHLQALRQETVDYDVLTARLSQAVKPNIEQLIDLAADKRETAGLIVDSLLPMLPSPSSLDTDTLISQITSEVRRVIAPIDAHEIKEQVADLVVERLDARLTNRDKAFNADSISSKVVESVLGGLESFKDVVPKLDTLAASQEFLSTKNDDLAAKHADLATLISSLPSHLEDLKRAVEATRTTSTQPSQSSTLETTEAVLSNLRLLQTTIEGIASGQNSILVQKDDLVALQDSFHQVLTDRLDALPDTLNAAVTVLQNAHAEFACDAEEIRKLKAANNDLQVQLAKARGAHGQVRVEKDNLSERLKDIENDRDSLRAQVEELQTTASEVSAVELRNSELEDALSQSLARLKTSDVAAQTNQEHITELEKVNRDAVAEQQALKAQFGDLQIQLKMAEHEKELTAQSLELLRQEHESLIAQQSHWEDLRRVTEQIEVLTSFRSQVDEDELRELRRARDQHRQLESECSALQKRVREQELRAANSERTVTTAKQNLIQAQQRASEWERRAREYESELEMTRNKLDDVEQTHAQLDADYSLAKLQLEEREAEDRLVKDRENKLRDQVSSLESQLARLEAELSRAKAQTLLTNIPSYSKPTPTKNVSPPRPDSRASTAFVGDPSRTPVGRVNGALLARSDTPPQTSVWDSMHAPTQRYPNIGSMTSHVRRAAPTPSYRPQSVASSYLARSVASPTPSTVTVDENGWWA</sequence>
<feature type="coiled-coil region" evidence="1">
    <location>
        <begin position="1446"/>
        <end position="1508"/>
    </location>
</feature>
<reference evidence="3" key="1">
    <citation type="submission" date="2019-10" db="EMBL/GenBank/DDBJ databases">
        <authorList>
            <consortium name="DOE Joint Genome Institute"/>
            <person name="Kuo A."/>
            <person name="Miyauchi S."/>
            <person name="Kiss E."/>
            <person name="Drula E."/>
            <person name="Kohler A."/>
            <person name="Sanchez-Garcia M."/>
            <person name="Andreopoulos B."/>
            <person name="Barry K.W."/>
            <person name="Bonito G."/>
            <person name="Buee M."/>
            <person name="Carver A."/>
            <person name="Chen C."/>
            <person name="Cichocki N."/>
            <person name="Clum A."/>
            <person name="Culley D."/>
            <person name="Crous P.W."/>
            <person name="Fauchery L."/>
            <person name="Girlanda M."/>
            <person name="Hayes R."/>
            <person name="Keri Z."/>
            <person name="LaButti K."/>
            <person name="Lipzen A."/>
            <person name="Lombard V."/>
            <person name="Magnuson J."/>
            <person name="Maillard F."/>
            <person name="Morin E."/>
            <person name="Murat C."/>
            <person name="Nolan M."/>
            <person name="Ohm R."/>
            <person name="Pangilinan J."/>
            <person name="Pereira M."/>
            <person name="Perotto S."/>
            <person name="Peter M."/>
            <person name="Riley R."/>
            <person name="Sitrit Y."/>
            <person name="Stielow B."/>
            <person name="Szollosi G."/>
            <person name="Zifcakova L."/>
            <person name="Stursova M."/>
            <person name="Spatafora J.W."/>
            <person name="Tedersoo L."/>
            <person name="Vaario L.-M."/>
            <person name="Yamada A."/>
            <person name="Yan M."/>
            <person name="Wang P."/>
            <person name="Xu J."/>
            <person name="Bruns T."/>
            <person name="Baldrian P."/>
            <person name="Vilgalys R."/>
            <person name="Henrissat B."/>
            <person name="Grigoriev I.V."/>
            <person name="Hibbett D."/>
            <person name="Nagy L.G."/>
            <person name="Martin F.M."/>
        </authorList>
    </citation>
    <scope>NUCLEOTIDE SEQUENCE</scope>
    <source>
        <strain evidence="3">BED1</strain>
    </source>
</reference>
<feature type="region of interest" description="Disordered" evidence="2">
    <location>
        <begin position="734"/>
        <end position="868"/>
    </location>
</feature>
<dbReference type="Proteomes" id="UP001194468">
    <property type="component" value="Unassembled WGS sequence"/>
</dbReference>
<feature type="region of interest" description="Disordered" evidence="2">
    <location>
        <begin position="415"/>
        <end position="467"/>
    </location>
</feature>
<proteinExistence type="predicted"/>
<feature type="compositionally biased region" description="Polar residues" evidence="2">
    <location>
        <begin position="1765"/>
        <end position="1777"/>
    </location>
</feature>
<evidence type="ECO:0000313" key="3">
    <source>
        <dbReference type="EMBL" id="KAF8439462.1"/>
    </source>
</evidence>
<reference evidence="3" key="2">
    <citation type="journal article" date="2020" name="Nat. Commun.">
        <title>Large-scale genome sequencing of mycorrhizal fungi provides insights into the early evolution of symbiotic traits.</title>
        <authorList>
            <person name="Miyauchi S."/>
            <person name="Kiss E."/>
            <person name="Kuo A."/>
            <person name="Drula E."/>
            <person name="Kohler A."/>
            <person name="Sanchez-Garcia M."/>
            <person name="Morin E."/>
            <person name="Andreopoulos B."/>
            <person name="Barry K.W."/>
            <person name="Bonito G."/>
            <person name="Buee M."/>
            <person name="Carver A."/>
            <person name="Chen C."/>
            <person name="Cichocki N."/>
            <person name="Clum A."/>
            <person name="Culley D."/>
            <person name="Crous P.W."/>
            <person name="Fauchery L."/>
            <person name="Girlanda M."/>
            <person name="Hayes R.D."/>
            <person name="Keri Z."/>
            <person name="LaButti K."/>
            <person name="Lipzen A."/>
            <person name="Lombard V."/>
            <person name="Magnuson J."/>
            <person name="Maillard F."/>
            <person name="Murat C."/>
            <person name="Nolan M."/>
            <person name="Ohm R.A."/>
            <person name="Pangilinan J."/>
            <person name="Pereira M.F."/>
            <person name="Perotto S."/>
            <person name="Peter M."/>
            <person name="Pfister S."/>
            <person name="Riley R."/>
            <person name="Sitrit Y."/>
            <person name="Stielow J.B."/>
            <person name="Szollosi G."/>
            <person name="Zifcakova L."/>
            <person name="Stursova M."/>
            <person name="Spatafora J.W."/>
            <person name="Tedersoo L."/>
            <person name="Vaario L.M."/>
            <person name="Yamada A."/>
            <person name="Yan M."/>
            <person name="Wang P."/>
            <person name="Xu J."/>
            <person name="Bruns T."/>
            <person name="Baldrian P."/>
            <person name="Vilgalys R."/>
            <person name="Dunand C."/>
            <person name="Henrissat B."/>
            <person name="Grigoriev I.V."/>
            <person name="Hibbett D."/>
            <person name="Nagy L.G."/>
            <person name="Martin F.M."/>
        </authorList>
    </citation>
    <scope>NUCLEOTIDE SEQUENCE</scope>
    <source>
        <strain evidence="3">BED1</strain>
    </source>
</reference>
<evidence type="ECO:0000256" key="2">
    <source>
        <dbReference type="SAM" id="MobiDB-lite"/>
    </source>
</evidence>
<protein>
    <submittedName>
        <fullName evidence="3">Uncharacterized protein</fullName>
    </submittedName>
</protein>
<name>A0AAD4BT71_BOLED</name>
<keyword evidence="4" id="KW-1185">Reference proteome</keyword>
<dbReference type="EMBL" id="WHUW01000014">
    <property type="protein sequence ID" value="KAF8439462.1"/>
    <property type="molecule type" value="Genomic_DNA"/>
</dbReference>
<accession>A0AAD4BT71</accession>
<gene>
    <name evidence="3" type="ORF">L210DRAFT_996221</name>
</gene>
<feature type="compositionally biased region" description="Basic and acidic residues" evidence="2">
    <location>
        <begin position="560"/>
        <end position="570"/>
    </location>
</feature>
<comment type="caution">
    <text evidence="3">The sequence shown here is derived from an EMBL/GenBank/DDBJ whole genome shotgun (WGS) entry which is preliminary data.</text>
</comment>
<feature type="region of interest" description="Disordered" evidence="2">
    <location>
        <begin position="169"/>
        <end position="199"/>
    </location>
</feature>
<feature type="region of interest" description="Disordered" evidence="2">
    <location>
        <begin position="518"/>
        <end position="581"/>
    </location>
</feature>